<dbReference type="EC" id="2.7.1.170" evidence="1"/>
<feature type="binding site" evidence="1">
    <location>
        <begin position="3"/>
        <end position="10"/>
    </location>
    <ligand>
        <name>ATP</name>
        <dbReference type="ChEBI" id="CHEBI:30616"/>
    </ligand>
</feature>
<dbReference type="Pfam" id="PF03702">
    <property type="entry name" value="AnmK"/>
    <property type="match status" value="1"/>
</dbReference>
<protein>
    <recommendedName>
        <fullName evidence="1">Anhydro-N-acetylmuramic acid kinase</fullName>
        <ecNumber evidence="1">2.7.1.170</ecNumber>
    </recommendedName>
    <alternativeName>
        <fullName evidence="1">AnhMurNAc kinase</fullName>
    </alternativeName>
</protein>
<dbReference type="PANTHER" id="PTHR30605:SF0">
    <property type="entry name" value="ANHYDRO-N-ACETYLMURAMIC ACID KINASE"/>
    <property type="match status" value="1"/>
</dbReference>
<keyword evidence="3" id="KW-1185">Reference proteome</keyword>
<evidence type="ECO:0000256" key="1">
    <source>
        <dbReference type="HAMAP-Rule" id="MF_01270"/>
    </source>
</evidence>
<organism evidence="2 3">
    <name type="scientific">Congregibacter brevis</name>
    <dbReference type="NCBI Taxonomy" id="3081201"/>
    <lineage>
        <taxon>Bacteria</taxon>
        <taxon>Pseudomonadati</taxon>
        <taxon>Pseudomonadota</taxon>
        <taxon>Gammaproteobacteria</taxon>
        <taxon>Cellvibrionales</taxon>
        <taxon>Halieaceae</taxon>
        <taxon>Congregibacter</taxon>
    </lineage>
</organism>
<dbReference type="NCBIfam" id="NF007139">
    <property type="entry name" value="PRK09585.1-3"/>
    <property type="match status" value="1"/>
</dbReference>
<keyword evidence="1" id="KW-0119">Carbohydrate metabolism</keyword>
<dbReference type="Proteomes" id="UP001626549">
    <property type="component" value="Chromosome"/>
</dbReference>
<evidence type="ECO:0000313" key="3">
    <source>
        <dbReference type="Proteomes" id="UP001626549"/>
    </source>
</evidence>
<dbReference type="InterPro" id="IPR043129">
    <property type="entry name" value="ATPase_NBD"/>
</dbReference>
<gene>
    <name evidence="1" type="primary">anmK</name>
    <name evidence="2" type="ORF">R0137_16825</name>
</gene>
<dbReference type="Gene3D" id="3.30.420.40">
    <property type="match status" value="2"/>
</dbReference>
<keyword evidence="1 2" id="KW-0418">Kinase</keyword>
<dbReference type="EMBL" id="CP136865">
    <property type="protein sequence ID" value="WOJ96884.1"/>
    <property type="molecule type" value="Genomic_DNA"/>
</dbReference>
<dbReference type="CDD" id="cd24050">
    <property type="entry name" value="ASKHA_NBD_ANMK"/>
    <property type="match status" value="1"/>
</dbReference>
<keyword evidence="1" id="KW-0067">ATP-binding</keyword>
<keyword evidence="1" id="KW-0547">Nucleotide-binding</keyword>
<dbReference type="SUPFAM" id="SSF53067">
    <property type="entry name" value="Actin-like ATPase domain"/>
    <property type="match status" value="1"/>
</dbReference>
<dbReference type="PANTHER" id="PTHR30605">
    <property type="entry name" value="ANHYDRO-N-ACETYLMURAMIC ACID KINASE"/>
    <property type="match status" value="1"/>
</dbReference>
<dbReference type="InterPro" id="IPR005338">
    <property type="entry name" value="Anhydro_N_Ac-Mur_kinase"/>
</dbReference>
<proteinExistence type="inferred from homology"/>
<dbReference type="GO" id="GO:0016301">
    <property type="term" value="F:kinase activity"/>
    <property type="evidence" value="ECO:0007669"/>
    <property type="project" value="UniProtKB-KW"/>
</dbReference>
<dbReference type="HAMAP" id="MF_01270">
    <property type="entry name" value="AnhMurNAc_kinase"/>
    <property type="match status" value="1"/>
</dbReference>
<reference evidence="2 3" key="1">
    <citation type="submission" date="2023-10" db="EMBL/GenBank/DDBJ databases">
        <title>Two novel species belonging to the OM43/NOR5 clade.</title>
        <authorList>
            <person name="Park M."/>
        </authorList>
    </citation>
    <scope>NUCLEOTIDE SEQUENCE [LARGE SCALE GENOMIC DNA]</scope>
    <source>
        <strain evidence="2 3">IMCC45268</strain>
    </source>
</reference>
<accession>A0ABZ0IDK7</accession>
<comment type="catalytic activity">
    <reaction evidence="1">
        <text>1,6-anhydro-N-acetyl-beta-muramate + ATP + H2O = N-acetyl-D-muramate 6-phosphate + ADP + H(+)</text>
        <dbReference type="Rhea" id="RHEA:24952"/>
        <dbReference type="ChEBI" id="CHEBI:15377"/>
        <dbReference type="ChEBI" id="CHEBI:15378"/>
        <dbReference type="ChEBI" id="CHEBI:30616"/>
        <dbReference type="ChEBI" id="CHEBI:58690"/>
        <dbReference type="ChEBI" id="CHEBI:58722"/>
        <dbReference type="ChEBI" id="CHEBI:456216"/>
        <dbReference type="EC" id="2.7.1.170"/>
    </reaction>
</comment>
<keyword evidence="1 2" id="KW-0808">Transferase</keyword>
<name>A0ABZ0IDK7_9GAMM</name>
<comment type="pathway">
    <text evidence="1">Cell wall biogenesis; peptidoglycan recycling.</text>
</comment>
<comment type="pathway">
    <text evidence="1">Amino-sugar metabolism; 1,6-anhydro-N-acetylmuramate degradation.</text>
</comment>
<comment type="function">
    <text evidence="1">Catalyzes the specific phosphorylation of 1,6-anhydro-N-acetylmuramic acid (anhMurNAc) with the simultaneous cleavage of the 1,6-anhydro ring, generating MurNAc-6-P. Is required for the utilization of anhMurNAc either imported from the medium or derived from its own cell wall murein, and thus plays a role in cell wall recycling.</text>
</comment>
<comment type="similarity">
    <text evidence="1">Belongs to the anhydro-N-acetylmuramic acid kinase family.</text>
</comment>
<sequence length="360" mass="38194">MSGTSMDGIDAVLVEISKDQIQLKETHSQAYDPALRSKLAELASGNLESVDALATLDRAVGLEFSRASNALLQKSNLPSSDIVAIGSHGQTVRHKPQGPSAERYSLQIGDPSSIAEHCGITTVADFRRRDVAAGGQGAPLVPLFHASQFGQDGQCRAIVNIGGISNATLLDGAKVVAGFDCGPGNTLLDAWVRRHRGDDYDADGAWSAEHSEDQELLQRLSMAPYFTRTGPKSTGPELFNLEWLDAQLGAQPPGVVQATIAELTAFAIVESLQACEVTPEALFVCGGGARNTDLMRRLHTRLEAEQIRLGTTDELGLAAEWVEASAFAWLAWRTLAGLPGNAEVVTGAEGPRILGAIYPA</sequence>
<evidence type="ECO:0000313" key="2">
    <source>
        <dbReference type="EMBL" id="WOJ96884.1"/>
    </source>
</evidence>
<dbReference type="RefSeq" id="WP_407327574.1">
    <property type="nucleotide sequence ID" value="NZ_CP136865.1"/>
</dbReference>